<evidence type="ECO:0000313" key="3">
    <source>
        <dbReference type="Proteomes" id="UP000057158"/>
    </source>
</evidence>
<dbReference type="AlphaFoldDB" id="A0A0M4DL03"/>
<reference evidence="2 3" key="1">
    <citation type="submission" date="2015-07" db="EMBL/GenBank/DDBJ databases">
        <title>Isolation and Genomic Characterization of a Novel Halophilic Metal-Reducing Deltaproteobacterium from the Deep Subsurface.</title>
        <authorList>
            <person name="Badalamenti J.P."/>
            <person name="Summers Z.M."/>
            <person name="Gralnick J.A."/>
            <person name="Bond D.R."/>
        </authorList>
    </citation>
    <scope>NUCLEOTIDE SEQUENCE [LARGE SCALE GENOMIC DNA]</scope>
    <source>
        <strain evidence="2 3">WTL</strain>
    </source>
</reference>
<dbReference type="Gene3D" id="1.10.260.40">
    <property type="entry name" value="lambda repressor-like DNA-binding domains"/>
    <property type="match status" value="1"/>
</dbReference>
<dbReference type="InterPro" id="IPR050400">
    <property type="entry name" value="Bact_Cytoskel_RodZ"/>
</dbReference>
<keyword evidence="3" id="KW-1185">Reference proteome</keyword>
<dbReference type="RefSeq" id="WP_053551992.1">
    <property type="nucleotide sequence ID" value="NZ_CP010802.1"/>
</dbReference>
<dbReference type="PANTHER" id="PTHR34475:SF1">
    <property type="entry name" value="CYTOSKELETON PROTEIN RODZ"/>
    <property type="match status" value="1"/>
</dbReference>
<dbReference type="CDD" id="cd00093">
    <property type="entry name" value="HTH_XRE"/>
    <property type="match status" value="1"/>
</dbReference>
<accession>A0A0M4DL03</accession>
<gene>
    <name evidence="2" type="ORF">DSOUD_3312</name>
</gene>
<name>A0A0M4DL03_9BACT</name>
<dbReference type="SUPFAM" id="SSF46565">
    <property type="entry name" value="Chaperone J-domain"/>
    <property type="match status" value="1"/>
</dbReference>
<dbReference type="SUPFAM" id="SSF47413">
    <property type="entry name" value="lambda repressor-like DNA-binding domains"/>
    <property type="match status" value="1"/>
</dbReference>
<feature type="region of interest" description="Disordered" evidence="1">
    <location>
        <begin position="64"/>
        <end position="92"/>
    </location>
</feature>
<sequence>MERHFQTLGIPPDAGILEVKRAYLRMKNLYAEGSLATYTLLDDEERRDKLEAIEEAYQALSHGLAQRSVSPPFREEQEGPEPPPIDPADSPGLFLKRLRESQGLPRSEIASRTKISTTTIDCIEQERFDHLPAPVYLRGFIHEYARALGYPDPAGLASLFLERFRQQSSDT</sequence>
<evidence type="ECO:0008006" key="4">
    <source>
        <dbReference type="Google" id="ProtNLM"/>
    </source>
</evidence>
<dbReference type="InterPro" id="IPR010982">
    <property type="entry name" value="Lambda_DNA-bd_dom_sf"/>
</dbReference>
<dbReference type="KEGG" id="des:DSOUD_3312"/>
<dbReference type="GO" id="GO:0003677">
    <property type="term" value="F:DNA binding"/>
    <property type="evidence" value="ECO:0007669"/>
    <property type="project" value="InterPro"/>
</dbReference>
<dbReference type="PANTHER" id="PTHR34475">
    <property type="match status" value="1"/>
</dbReference>
<dbReference type="EMBL" id="CP010802">
    <property type="protein sequence ID" value="ALC18032.1"/>
    <property type="molecule type" value="Genomic_DNA"/>
</dbReference>
<proteinExistence type="predicted"/>
<dbReference type="PATRIC" id="fig|1603606.3.peg.3562"/>
<evidence type="ECO:0000256" key="1">
    <source>
        <dbReference type="SAM" id="MobiDB-lite"/>
    </source>
</evidence>
<organism evidence="2 3">
    <name type="scientific">Desulfuromonas soudanensis</name>
    <dbReference type="NCBI Taxonomy" id="1603606"/>
    <lineage>
        <taxon>Bacteria</taxon>
        <taxon>Pseudomonadati</taxon>
        <taxon>Thermodesulfobacteriota</taxon>
        <taxon>Desulfuromonadia</taxon>
        <taxon>Desulfuromonadales</taxon>
        <taxon>Desulfuromonadaceae</taxon>
        <taxon>Desulfuromonas</taxon>
    </lineage>
</organism>
<protein>
    <recommendedName>
        <fullName evidence="4">J domain-containing protein</fullName>
    </recommendedName>
</protein>
<dbReference type="InterPro" id="IPR036869">
    <property type="entry name" value="J_dom_sf"/>
</dbReference>
<dbReference type="STRING" id="1603606.DSOUD_3312"/>
<evidence type="ECO:0000313" key="2">
    <source>
        <dbReference type="EMBL" id="ALC18032.1"/>
    </source>
</evidence>
<dbReference type="Pfam" id="PF13413">
    <property type="entry name" value="HTH_25"/>
    <property type="match status" value="1"/>
</dbReference>
<dbReference type="InterPro" id="IPR001387">
    <property type="entry name" value="Cro/C1-type_HTH"/>
</dbReference>
<dbReference type="OrthoDB" id="9797543at2"/>
<dbReference type="Proteomes" id="UP000057158">
    <property type="component" value="Chromosome"/>
</dbReference>